<evidence type="ECO:0000256" key="3">
    <source>
        <dbReference type="ARBA" id="ARBA00023004"/>
    </source>
</evidence>
<protein>
    <recommendedName>
        <fullName evidence="5">NIF system FeS cluster assembly NifU C-terminal domain-containing protein</fullName>
    </recommendedName>
</protein>
<dbReference type="Gene3D" id="2.60.300.12">
    <property type="entry name" value="HesB-like domain"/>
    <property type="match status" value="1"/>
</dbReference>
<dbReference type="EMBL" id="UINC01211149">
    <property type="protein sequence ID" value="SVE34927.1"/>
    <property type="molecule type" value="Genomic_DNA"/>
</dbReference>
<dbReference type="InterPro" id="IPR034904">
    <property type="entry name" value="FSCA_dom_sf"/>
</dbReference>
<dbReference type="PANTHER" id="PTHR11178:SF51">
    <property type="entry name" value="FE_S BIOGENESIS PROTEIN NFUA"/>
    <property type="match status" value="1"/>
</dbReference>
<gene>
    <name evidence="6" type="ORF">METZ01_LOCUS487781</name>
</gene>
<evidence type="ECO:0000259" key="5">
    <source>
        <dbReference type="Pfam" id="PF01106"/>
    </source>
</evidence>
<dbReference type="SUPFAM" id="SSF117916">
    <property type="entry name" value="Fe-S cluster assembly (FSCA) domain-like"/>
    <property type="match status" value="1"/>
</dbReference>
<keyword evidence="1" id="KW-0004">4Fe-4S</keyword>
<sequence>MFTISNEAEIYIAELFEEQGEKDLALKVEIEKAGTPVANVTFGFCRPSDLHRKQKKFSYKGFDAYIWASNFDYLKDSDVALKTEGLTKKLTIKAPNAKGDAPSKDSPLKERIKYTIVTTINPGLASHGGFCELIDVTEKNEVVLNFGGGCQGCSSVAITLKDGIEGQLKRLYPEVVGVLDYTDHSDKTNAYM</sequence>
<dbReference type="GO" id="GO:0016226">
    <property type="term" value="P:iron-sulfur cluster assembly"/>
    <property type="evidence" value="ECO:0007669"/>
    <property type="project" value="InterPro"/>
</dbReference>
<evidence type="ECO:0000256" key="2">
    <source>
        <dbReference type="ARBA" id="ARBA00022723"/>
    </source>
</evidence>
<evidence type="ECO:0000256" key="4">
    <source>
        <dbReference type="ARBA" id="ARBA00023014"/>
    </source>
</evidence>
<accession>A0A383CRD2</accession>
<dbReference type="InterPro" id="IPR001075">
    <property type="entry name" value="NIF_FeS_clus_asmbl_NifU_C"/>
</dbReference>
<keyword evidence="3" id="KW-0408">Iron</keyword>
<dbReference type="GO" id="GO:0051604">
    <property type="term" value="P:protein maturation"/>
    <property type="evidence" value="ECO:0007669"/>
    <property type="project" value="InterPro"/>
</dbReference>
<dbReference type="GO" id="GO:0005506">
    <property type="term" value="F:iron ion binding"/>
    <property type="evidence" value="ECO:0007669"/>
    <property type="project" value="InterPro"/>
</dbReference>
<name>A0A383CRD2_9ZZZZ</name>
<dbReference type="Pfam" id="PF01106">
    <property type="entry name" value="NifU"/>
    <property type="match status" value="1"/>
</dbReference>
<dbReference type="InterPro" id="IPR017726">
    <property type="entry name" value="Fe/S_biogenesis_protein_NfuA"/>
</dbReference>
<keyword evidence="4" id="KW-0411">Iron-sulfur</keyword>
<organism evidence="6">
    <name type="scientific">marine metagenome</name>
    <dbReference type="NCBI Taxonomy" id="408172"/>
    <lineage>
        <taxon>unclassified sequences</taxon>
        <taxon>metagenomes</taxon>
        <taxon>ecological metagenomes</taxon>
    </lineage>
</organism>
<feature type="domain" description="NIF system FeS cluster assembly NifU C-terminal" evidence="5">
    <location>
        <begin position="113"/>
        <end position="178"/>
    </location>
</feature>
<proteinExistence type="inferred from homology"/>
<dbReference type="SUPFAM" id="SSF89360">
    <property type="entry name" value="HesB-like domain"/>
    <property type="match status" value="1"/>
</dbReference>
<dbReference type="InterPro" id="IPR035903">
    <property type="entry name" value="HesB-like_dom_sf"/>
</dbReference>
<evidence type="ECO:0000256" key="1">
    <source>
        <dbReference type="ARBA" id="ARBA00022485"/>
    </source>
</evidence>
<dbReference type="PANTHER" id="PTHR11178">
    <property type="entry name" value="IRON-SULFUR CLUSTER SCAFFOLD PROTEIN NFU-RELATED"/>
    <property type="match status" value="1"/>
</dbReference>
<dbReference type="AlphaFoldDB" id="A0A383CRD2"/>
<dbReference type="GO" id="GO:0051539">
    <property type="term" value="F:4 iron, 4 sulfur cluster binding"/>
    <property type="evidence" value="ECO:0007669"/>
    <property type="project" value="UniProtKB-KW"/>
</dbReference>
<keyword evidence="2" id="KW-0479">Metal-binding</keyword>
<dbReference type="Gene3D" id="3.30.300.130">
    <property type="entry name" value="Fe-S cluster assembly (FSCA)"/>
    <property type="match status" value="1"/>
</dbReference>
<dbReference type="HAMAP" id="MF_01637">
    <property type="entry name" value="Fe_S_biogen_NfuA"/>
    <property type="match status" value="1"/>
</dbReference>
<evidence type="ECO:0000313" key="6">
    <source>
        <dbReference type="EMBL" id="SVE34927.1"/>
    </source>
</evidence>
<reference evidence="6" key="1">
    <citation type="submission" date="2018-05" db="EMBL/GenBank/DDBJ databases">
        <authorList>
            <person name="Lanie J.A."/>
            <person name="Ng W.-L."/>
            <person name="Kazmierczak K.M."/>
            <person name="Andrzejewski T.M."/>
            <person name="Davidsen T.M."/>
            <person name="Wayne K.J."/>
            <person name="Tettelin H."/>
            <person name="Glass J.I."/>
            <person name="Rusch D."/>
            <person name="Podicherti R."/>
            <person name="Tsui H.-C.T."/>
            <person name="Winkler M.E."/>
        </authorList>
    </citation>
    <scope>NUCLEOTIDE SEQUENCE</scope>
</reference>